<gene>
    <name evidence="2" type="ORF">J2W50_003145</name>
</gene>
<name>A0ABU1PGE8_9BURK</name>
<organism evidence="2 3">
    <name type="scientific">Herbaspirillum frisingense</name>
    <dbReference type="NCBI Taxonomy" id="92645"/>
    <lineage>
        <taxon>Bacteria</taxon>
        <taxon>Pseudomonadati</taxon>
        <taxon>Pseudomonadota</taxon>
        <taxon>Betaproteobacteria</taxon>
        <taxon>Burkholderiales</taxon>
        <taxon>Oxalobacteraceae</taxon>
        <taxon>Herbaspirillum</taxon>
    </lineage>
</organism>
<accession>A0ABU1PGE8</accession>
<keyword evidence="1" id="KW-1133">Transmembrane helix</keyword>
<reference evidence="2 3" key="1">
    <citation type="submission" date="2023-07" db="EMBL/GenBank/DDBJ databases">
        <title>Sorghum-associated microbial communities from plants grown in Nebraska, USA.</title>
        <authorList>
            <person name="Schachtman D."/>
        </authorList>
    </citation>
    <scope>NUCLEOTIDE SEQUENCE [LARGE SCALE GENOMIC DNA]</scope>
    <source>
        <strain evidence="2 3">596</strain>
    </source>
</reference>
<keyword evidence="3" id="KW-1185">Reference proteome</keyword>
<keyword evidence="1" id="KW-0812">Transmembrane</keyword>
<evidence type="ECO:0000313" key="2">
    <source>
        <dbReference type="EMBL" id="MDR6584929.1"/>
    </source>
</evidence>
<feature type="transmembrane region" description="Helical" evidence="1">
    <location>
        <begin position="28"/>
        <end position="47"/>
    </location>
</feature>
<sequence>MPNSNSLNSLLLPEARCSDDTIGTLPGVLGWAKLAFGVFFSVGIKVFGKQTRSLTATGNIVERFFPPPAVSRETPILNPNFLGKVSQIGLC</sequence>
<comment type="caution">
    <text evidence="2">The sequence shown here is derived from an EMBL/GenBank/DDBJ whole genome shotgun (WGS) entry which is preliminary data.</text>
</comment>
<keyword evidence="1" id="KW-0472">Membrane</keyword>
<evidence type="ECO:0000256" key="1">
    <source>
        <dbReference type="SAM" id="Phobius"/>
    </source>
</evidence>
<protein>
    <submittedName>
        <fullName evidence="2">Uncharacterized protein</fullName>
    </submittedName>
</protein>
<dbReference type="EMBL" id="JAVDSJ010000004">
    <property type="protein sequence ID" value="MDR6584929.1"/>
    <property type="molecule type" value="Genomic_DNA"/>
</dbReference>
<dbReference type="Proteomes" id="UP001260715">
    <property type="component" value="Unassembled WGS sequence"/>
</dbReference>
<evidence type="ECO:0000313" key="3">
    <source>
        <dbReference type="Proteomes" id="UP001260715"/>
    </source>
</evidence>
<dbReference type="RefSeq" id="WP_233207524.1">
    <property type="nucleotide sequence ID" value="NZ_CP049139.1"/>
</dbReference>
<proteinExistence type="predicted"/>